<name>A0A9Q3ZML6_9RHOB</name>
<evidence type="ECO:0000313" key="1">
    <source>
        <dbReference type="EMBL" id="MCE8538228.1"/>
    </source>
</evidence>
<organism evidence="1 2">
    <name type="scientific">Ruegeria pomeroyi</name>
    <dbReference type="NCBI Taxonomy" id="89184"/>
    <lineage>
        <taxon>Bacteria</taxon>
        <taxon>Pseudomonadati</taxon>
        <taxon>Pseudomonadota</taxon>
        <taxon>Alphaproteobacteria</taxon>
        <taxon>Rhodobacterales</taxon>
        <taxon>Roseobacteraceae</taxon>
        <taxon>Ruegeria</taxon>
    </lineage>
</organism>
<sequence length="54" mass="5527">MAGLTGRKRQAITARPPMKMAILLTDTDVSEFASGFADALGAALAGGFAFLARA</sequence>
<dbReference type="RefSeq" id="WP_234220009.1">
    <property type="nucleotide sequence ID" value="NZ_JAGQAF010000007.1"/>
</dbReference>
<comment type="caution">
    <text evidence="1">The sequence shown here is derived from an EMBL/GenBank/DDBJ whole genome shotgun (WGS) entry which is preliminary data.</text>
</comment>
<accession>A0A9Q3ZML6</accession>
<reference evidence="1" key="1">
    <citation type="journal article" date="2021" name="Environ. Microbiol.">
        <title>Cryptic niche differentiation of novel sediment ecotypes of Rugeria pomeroyi correlates with nitrate respiration.</title>
        <authorList>
            <person name="Lin X."/>
            <person name="McNichol J."/>
            <person name="Chu X."/>
            <person name="Qian Y."/>
            <person name="Luo H."/>
        </authorList>
    </citation>
    <scope>NUCLEOTIDE SEQUENCE</scope>
    <source>
        <strain evidence="1">SZCCDBB064</strain>
    </source>
</reference>
<proteinExistence type="predicted"/>
<dbReference type="EMBL" id="JAGQAF010000007">
    <property type="protein sequence ID" value="MCE8538228.1"/>
    <property type="molecule type" value="Genomic_DNA"/>
</dbReference>
<evidence type="ECO:0000313" key="2">
    <source>
        <dbReference type="Proteomes" id="UP000813672"/>
    </source>
</evidence>
<gene>
    <name evidence="1" type="ORF">KBY27_12270</name>
</gene>
<dbReference type="Proteomes" id="UP000813672">
    <property type="component" value="Unassembled WGS sequence"/>
</dbReference>
<protein>
    <submittedName>
        <fullName evidence="1">Uncharacterized protein</fullName>
    </submittedName>
</protein>
<dbReference type="AlphaFoldDB" id="A0A9Q3ZML6"/>